<dbReference type="RefSeq" id="XP_032130687.1">
    <property type="nucleotide sequence ID" value="XM_032274796.1"/>
</dbReference>
<name>A0A6J3HL15_SAPAP</name>
<dbReference type="PANTHER" id="PTHR28651">
    <property type="entry name" value="TRANSMEMBRANE PROTEIN 232"/>
    <property type="match status" value="1"/>
</dbReference>
<dbReference type="GeneID" id="116549301"/>
<gene>
    <name evidence="2" type="primary">LOC116549301</name>
</gene>
<accession>A0A6J3HL15</accession>
<proteinExistence type="predicted"/>
<organism evidence="1 2">
    <name type="scientific">Sapajus apella</name>
    <name type="common">Brown-capped capuchin</name>
    <name type="synonym">Cebus apella</name>
    <dbReference type="NCBI Taxonomy" id="9515"/>
    <lineage>
        <taxon>Eukaryota</taxon>
        <taxon>Metazoa</taxon>
        <taxon>Chordata</taxon>
        <taxon>Craniata</taxon>
        <taxon>Vertebrata</taxon>
        <taxon>Euteleostomi</taxon>
        <taxon>Mammalia</taxon>
        <taxon>Eutheria</taxon>
        <taxon>Euarchontoglires</taxon>
        <taxon>Primates</taxon>
        <taxon>Haplorrhini</taxon>
        <taxon>Platyrrhini</taxon>
        <taxon>Cebidae</taxon>
        <taxon>Cebinae</taxon>
        <taxon>Sapajus</taxon>
    </lineage>
</organism>
<sequence>MVPRPDFFTKADKELAKIIDHHWQEELKIRKEEDAICKAQELEDKKLEEKIHFQEVMKKREEKLHKQTKPYELPHRREVA</sequence>
<dbReference type="PANTHER" id="PTHR28651:SF1">
    <property type="entry name" value="TRANSMEMBRANE PROTEIN 232"/>
    <property type="match status" value="1"/>
</dbReference>
<dbReference type="Proteomes" id="UP000504640">
    <property type="component" value="Unplaced"/>
</dbReference>
<dbReference type="InterPro" id="IPR031747">
    <property type="entry name" value="TMEM232"/>
</dbReference>
<protein>
    <submittedName>
        <fullName evidence="2">Transmembrane protein 232-like</fullName>
    </submittedName>
</protein>
<evidence type="ECO:0000313" key="2">
    <source>
        <dbReference type="RefSeq" id="XP_032130687.1"/>
    </source>
</evidence>
<keyword evidence="1" id="KW-1185">Reference proteome</keyword>
<reference evidence="2" key="1">
    <citation type="submission" date="2025-08" db="UniProtKB">
        <authorList>
            <consortium name="RefSeq"/>
        </authorList>
    </citation>
    <scope>IDENTIFICATION</scope>
    <source>
        <tissue evidence="2">Blood</tissue>
    </source>
</reference>
<evidence type="ECO:0000313" key="1">
    <source>
        <dbReference type="Proteomes" id="UP000504640"/>
    </source>
</evidence>
<dbReference type="AlphaFoldDB" id="A0A6J3HL15"/>